<sequence length="106" mass="11603">MIGKIILFYVLLQILMGAIMAVFPRDEGMRVNIGLASFTSKPKSAGDYFFNGLVILLAGGALYMEHINDRIQKKHWAVRIGTRLAVLSIALVLAFILAIVVSLING</sequence>
<dbReference type="RefSeq" id="WP_379270916.1">
    <property type="nucleotide sequence ID" value="NZ_JBHUGT010000010.1"/>
</dbReference>
<evidence type="ECO:0000256" key="1">
    <source>
        <dbReference type="SAM" id="Phobius"/>
    </source>
</evidence>
<feature type="transmembrane region" description="Helical" evidence="1">
    <location>
        <begin position="84"/>
        <end position="104"/>
    </location>
</feature>
<keyword evidence="1" id="KW-0812">Transmembrane</keyword>
<feature type="transmembrane region" description="Helical" evidence="1">
    <location>
        <begin position="48"/>
        <end position="64"/>
    </location>
</feature>
<reference evidence="3" key="1">
    <citation type="journal article" date="2019" name="Int. J. Syst. Evol. Microbiol.">
        <title>The Global Catalogue of Microorganisms (GCM) 10K type strain sequencing project: providing services to taxonomists for standard genome sequencing and annotation.</title>
        <authorList>
            <consortium name="The Broad Institute Genomics Platform"/>
            <consortium name="The Broad Institute Genome Sequencing Center for Infectious Disease"/>
            <person name="Wu L."/>
            <person name="Ma J."/>
        </authorList>
    </citation>
    <scope>NUCLEOTIDE SEQUENCE [LARGE SCALE GENOMIC DNA]</scope>
    <source>
        <strain evidence="3">TISTR 1827</strain>
    </source>
</reference>
<dbReference type="EMBL" id="JBHUMY010000006">
    <property type="protein sequence ID" value="MFD2660139.1"/>
    <property type="molecule type" value="Genomic_DNA"/>
</dbReference>
<protein>
    <submittedName>
        <fullName evidence="2">Uncharacterized protein</fullName>
    </submittedName>
</protein>
<evidence type="ECO:0000313" key="2">
    <source>
        <dbReference type="EMBL" id="MFD2660139.1"/>
    </source>
</evidence>
<proteinExistence type="predicted"/>
<keyword evidence="3" id="KW-1185">Reference proteome</keyword>
<name>A0ABW5QUU0_9BACL</name>
<comment type="caution">
    <text evidence="2">The sequence shown here is derived from an EMBL/GenBank/DDBJ whole genome shotgun (WGS) entry which is preliminary data.</text>
</comment>
<keyword evidence="1" id="KW-1133">Transmembrane helix</keyword>
<accession>A0ABW5QUU0</accession>
<dbReference type="Proteomes" id="UP001597493">
    <property type="component" value="Unassembled WGS sequence"/>
</dbReference>
<evidence type="ECO:0000313" key="3">
    <source>
        <dbReference type="Proteomes" id="UP001597493"/>
    </source>
</evidence>
<organism evidence="2 3">
    <name type="scientific">Paenibacillus thailandensis</name>
    <dbReference type="NCBI Taxonomy" id="393250"/>
    <lineage>
        <taxon>Bacteria</taxon>
        <taxon>Bacillati</taxon>
        <taxon>Bacillota</taxon>
        <taxon>Bacilli</taxon>
        <taxon>Bacillales</taxon>
        <taxon>Paenibacillaceae</taxon>
        <taxon>Paenibacillus</taxon>
    </lineage>
</organism>
<keyword evidence="1" id="KW-0472">Membrane</keyword>
<gene>
    <name evidence="2" type="ORF">ACFSW5_07620</name>
</gene>